<dbReference type="Proteomes" id="UP000037460">
    <property type="component" value="Unassembled WGS sequence"/>
</dbReference>
<protein>
    <submittedName>
        <fullName evidence="1">Uncharacterized protein</fullName>
    </submittedName>
</protein>
<proteinExistence type="predicted"/>
<dbReference type="AlphaFoldDB" id="A0A0M0K0N9"/>
<evidence type="ECO:0000313" key="1">
    <source>
        <dbReference type="EMBL" id="KOO32379.1"/>
    </source>
</evidence>
<reference evidence="2" key="1">
    <citation type="journal article" date="2015" name="PLoS Genet.">
        <title>Genome Sequence and Transcriptome Analyses of Chrysochromulina tobin: Metabolic Tools for Enhanced Algal Fitness in the Prominent Order Prymnesiales (Haptophyceae).</title>
        <authorList>
            <person name="Hovde B.T."/>
            <person name="Deodato C.R."/>
            <person name="Hunsperger H.M."/>
            <person name="Ryken S.A."/>
            <person name="Yost W."/>
            <person name="Jha R.K."/>
            <person name="Patterson J."/>
            <person name="Monnat R.J. Jr."/>
            <person name="Barlow S.B."/>
            <person name="Starkenburg S.R."/>
            <person name="Cattolico R.A."/>
        </authorList>
    </citation>
    <scope>NUCLEOTIDE SEQUENCE</scope>
    <source>
        <strain evidence="2">CCMP291</strain>
    </source>
</reference>
<comment type="caution">
    <text evidence="1">The sequence shown here is derived from an EMBL/GenBank/DDBJ whole genome shotgun (WGS) entry which is preliminary data.</text>
</comment>
<keyword evidence="2" id="KW-1185">Reference proteome</keyword>
<organism evidence="1 2">
    <name type="scientific">Chrysochromulina tobinii</name>
    <dbReference type="NCBI Taxonomy" id="1460289"/>
    <lineage>
        <taxon>Eukaryota</taxon>
        <taxon>Haptista</taxon>
        <taxon>Haptophyta</taxon>
        <taxon>Prymnesiophyceae</taxon>
        <taxon>Prymnesiales</taxon>
        <taxon>Chrysochromulinaceae</taxon>
        <taxon>Chrysochromulina</taxon>
    </lineage>
</organism>
<sequence length="713" mass="78031">MFSESAKNEEAAAALAATLGLVRITDVRFKEFVESPHEGDGLAQRRRWSSVGDCPNELLVTDSFGQIAFKGLEFVQPLECSWRIRPSMFLEGGYFRDMAAPLTLSFLELSLSPNEVIEIWAPGEISYTDNMQQLDAFQRERRSVAVGVTAATAEEVAPEVWAAVRAAVDQVDLEKAVRLFEGARAARLRGFLGQDVRRVLYALAKRAAAQTPSLHARLFPRGRARVDRLGYAPSGTTSALLQYSGADAFLPADWAYDAQGLNERPAALDHRSTAETQLQRSGFAALVDEAITTLAQEQRRYLARSTYDATSTWSYFADRHSPRKYPAPHRLGEPDVTPPGASLTGVELLAAQSFQGPPRGLGSVGPVARAENQTFTIEEITEPYHFDPGAVGSRWLVNFTVEADCSSILPYGEQAFPPELAAGHDKNFRGVPFPMRDSRCQPVAAQGKQTTRDRPYTISEKIMQETAESELSVCLTPPQADPCSNILNAAAVVESRLVVTPLGGLLSQSRDDLNRLLGEVESNCTVVCPAFLGCVHASLLSGNRSADARLRCLSSVEGKTCASRTVASFARAQRPFGARSGFEPICLKYSCFDCLVRQFELYFNCALACTRDKTAISCVDCAYNYAESHHMLLSLQDRMWEAYFLNALGETAFDDMLTADFRTCAASGQKCLGLDNYRRFAFGINDAPGYNNTGITPVLDLNGNRVCGQGLCN</sequence>
<accession>A0A0M0K0N9</accession>
<evidence type="ECO:0000313" key="2">
    <source>
        <dbReference type="Proteomes" id="UP000037460"/>
    </source>
</evidence>
<name>A0A0M0K0N9_9EUKA</name>
<dbReference type="EMBL" id="JWZX01001788">
    <property type="protein sequence ID" value="KOO32379.1"/>
    <property type="molecule type" value="Genomic_DNA"/>
</dbReference>
<gene>
    <name evidence="1" type="ORF">Ctob_002324</name>
</gene>